<dbReference type="OrthoDB" id="3257768at2759"/>
<evidence type="ECO:0000256" key="1">
    <source>
        <dbReference type="SAM" id="Coils"/>
    </source>
</evidence>
<evidence type="ECO:0000256" key="2">
    <source>
        <dbReference type="SAM" id="MobiDB-lite"/>
    </source>
</evidence>
<feature type="region of interest" description="Disordered" evidence="2">
    <location>
        <begin position="1"/>
        <end position="21"/>
    </location>
</feature>
<gene>
    <name evidence="3" type="ORF">MIND_00098600</name>
</gene>
<dbReference type="RefSeq" id="XP_037225847.1">
    <property type="nucleotide sequence ID" value="XM_037357937.1"/>
</dbReference>
<dbReference type="EMBL" id="JACAZF010000001">
    <property type="protein sequence ID" value="KAF7315824.1"/>
    <property type="molecule type" value="Genomic_DNA"/>
</dbReference>
<evidence type="ECO:0000313" key="4">
    <source>
        <dbReference type="Proteomes" id="UP000636479"/>
    </source>
</evidence>
<name>A0A8H6WEL2_9AGAR</name>
<dbReference type="GeneID" id="59340453"/>
<organism evidence="3 4">
    <name type="scientific">Mycena indigotica</name>
    <dbReference type="NCBI Taxonomy" id="2126181"/>
    <lineage>
        <taxon>Eukaryota</taxon>
        <taxon>Fungi</taxon>
        <taxon>Dikarya</taxon>
        <taxon>Basidiomycota</taxon>
        <taxon>Agaricomycotina</taxon>
        <taxon>Agaricomycetes</taxon>
        <taxon>Agaricomycetidae</taxon>
        <taxon>Agaricales</taxon>
        <taxon>Marasmiineae</taxon>
        <taxon>Mycenaceae</taxon>
        <taxon>Mycena</taxon>
    </lineage>
</organism>
<protein>
    <submittedName>
        <fullName evidence="3">CxC2 domain-containing protein</fullName>
    </submittedName>
</protein>
<accession>A0A8H6WEL2</accession>
<dbReference type="AlphaFoldDB" id="A0A8H6WEL2"/>
<comment type="caution">
    <text evidence="3">The sequence shown here is derived from an EMBL/GenBank/DDBJ whole genome shotgun (WGS) entry which is preliminary data.</text>
</comment>
<reference evidence="3" key="1">
    <citation type="submission" date="2020-05" db="EMBL/GenBank/DDBJ databases">
        <title>Mycena genomes resolve the evolution of fungal bioluminescence.</title>
        <authorList>
            <person name="Tsai I.J."/>
        </authorList>
    </citation>
    <scope>NUCLEOTIDE SEQUENCE</scope>
    <source>
        <strain evidence="3">171206Taipei</strain>
    </source>
</reference>
<sequence>MQQPRSGFMEQMGQERHAASRTPAELRTGFLGFGMGPTKAARFMIQFGLSGLKARARKQRWEEEVELLREEMKRVLRSLRWTQNQWQVRADRQRDDVNMHVAAGLRAYALRQVDIHRRMAERFYSEWGRSLANAVRAVVKEDEGVLDGAFDGLTDNDMQIL</sequence>
<keyword evidence="4" id="KW-1185">Reference proteome</keyword>
<feature type="coiled-coil region" evidence="1">
    <location>
        <begin position="51"/>
        <end position="78"/>
    </location>
</feature>
<dbReference type="Proteomes" id="UP000636479">
    <property type="component" value="Unassembled WGS sequence"/>
</dbReference>
<proteinExistence type="predicted"/>
<evidence type="ECO:0000313" key="3">
    <source>
        <dbReference type="EMBL" id="KAF7315824.1"/>
    </source>
</evidence>
<keyword evidence="1" id="KW-0175">Coiled coil</keyword>